<gene>
    <name evidence="1" type="ORF">N8T08_011110</name>
</gene>
<name>A0ACC3ARL8_9EURO</name>
<evidence type="ECO:0000313" key="2">
    <source>
        <dbReference type="Proteomes" id="UP001177260"/>
    </source>
</evidence>
<organism evidence="1 2">
    <name type="scientific">Aspergillus melleus</name>
    <dbReference type="NCBI Taxonomy" id="138277"/>
    <lineage>
        <taxon>Eukaryota</taxon>
        <taxon>Fungi</taxon>
        <taxon>Dikarya</taxon>
        <taxon>Ascomycota</taxon>
        <taxon>Pezizomycotina</taxon>
        <taxon>Eurotiomycetes</taxon>
        <taxon>Eurotiomycetidae</taxon>
        <taxon>Eurotiales</taxon>
        <taxon>Aspergillaceae</taxon>
        <taxon>Aspergillus</taxon>
        <taxon>Aspergillus subgen. Circumdati</taxon>
    </lineage>
</organism>
<accession>A0ACC3ARL8</accession>
<comment type="caution">
    <text evidence="1">The sequence shown here is derived from an EMBL/GenBank/DDBJ whole genome shotgun (WGS) entry which is preliminary data.</text>
</comment>
<evidence type="ECO:0000313" key="1">
    <source>
        <dbReference type="EMBL" id="KAK1139865.1"/>
    </source>
</evidence>
<reference evidence="1 2" key="1">
    <citation type="journal article" date="2023" name="ACS Omega">
        <title>Identification of the Neoaspergillic Acid Biosynthesis Gene Cluster by Establishing an In Vitro CRISPR-Ribonucleoprotein Genetic System in Aspergillus melleus.</title>
        <authorList>
            <person name="Yuan B."/>
            <person name="Grau M.F."/>
            <person name="Murata R.M."/>
            <person name="Torok T."/>
            <person name="Venkateswaran K."/>
            <person name="Stajich J.E."/>
            <person name="Wang C.C.C."/>
        </authorList>
    </citation>
    <scope>NUCLEOTIDE SEQUENCE [LARGE SCALE GENOMIC DNA]</scope>
    <source>
        <strain evidence="1 2">IMV 1140</strain>
    </source>
</reference>
<sequence>MTSSPPSQAWRIHLNYVGSYTSAGIQNNLQLEEIPKPVPSKNQIVVQMRAAALNFRDLLIATADPRYQSESADDGLSPLCDGSGIVSAVCSPDSRWKVGDKVVLASNTSWKAGLGQEALDHSLGFGTEKTNGLLQQYVVVDEDALVPLPTNLSYEEGACLAVAYATAWNALFGGPCPLNQDDTLVTQGTGGVSIATLQIAKASGARVIALTTSEDKKGLLEKLGADHVVNSLTNPNWADEIISLTSGRGADHVLEVVGAATIKESLRAVRQAGLVSVVGFLSPSEKHDLIPDVVFGAKTIRGLMNGSLGMLQDMVEFVEKEDIHPVVAKVFEWHDAKEAYKAMIDQAFVGKLVIRITEA</sequence>
<protein>
    <submittedName>
        <fullName evidence="1">Uncharacterized protein</fullName>
    </submittedName>
</protein>
<proteinExistence type="predicted"/>
<dbReference type="Proteomes" id="UP001177260">
    <property type="component" value="Unassembled WGS sequence"/>
</dbReference>
<dbReference type="EMBL" id="JAOPJF010000096">
    <property type="protein sequence ID" value="KAK1139865.1"/>
    <property type="molecule type" value="Genomic_DNA"/>
</dbReference>
<keyword evidence="2" id="KW-1185">Reference proteome</keyword>